<protein>
    <recommendedName>
        <fullName evidence="3">Tox-MPTase4 domain-containing protein</fullName>
    </recommendedName>
</protein>
<organism evidence="1 2">
    <name type="scientific">Hymenobacter negativus</name>
    <dbReference type="NCBI Taxonomy" id="2795026"/>
    <lineage>
        <taxon>Bacteria</taxon>
        <taxon>Pseudomonadati</taxon>
        <taxon>Bacteroidota</taxon>
        <taxon>Cytophagia</taxon>
        <taxon>Cytophagales</taxon>
        <taxon>Hymenobacteraceae</taxon>
        <taxon>Hymenobacter</taxon>
    </lineage>
</organism>
<dbReference type="Proteomes" id="UP000664369">
    <property type="component" value="Unassembled WGS sequence"/>
</dbReference>
<dbReference type="EMBL" id="JAGETZ010000009">
    <property type="protein sequence ID" value="MBO2010931.1"/>
    <property type="molecule type" value="Genomic_DNA"/>
</dbReference>
<evidence type="ECO:0000313" key="1">
    <source>
        <dbReference type="EMBL" id="MBO2010931.1"/>
    </source>
</evidence>
<reference evidence="1 2" key="1">
    <citation type="submission" date="2021-03" db="EMBL/GenBank/DDBJ databases">
        <authorList>
            <person name="Kim M.K."/>
        </authorList>
    </citation>
    <scope>NUCLEOTIDE SEQUENCE [LARGE SCALE GENOMIC DNA]</scope>
    <source>
        <strain evidence="1 2">BT442</strain>
    </source>
</reference>
<comment type="caution">
    <text evidence="1">The sequence shown here is derived from an EMBL/GenBank/DDBJ whole genome shotgun (WGS) entry which is preliminary data.</text>
</comment>
<evidence type="ECO:0000313" key="2">
    <source>
        <dbReference type="Proteomes" id="UP000664369"/>
    </source>
</evidence>
<name>A0ABS3QI65_9BACT</name>
<dbReference type="InterPro" id="IPR028208">
    <property type="entry name" value="Effector_pro_NleD-like"/>
</dbReference>
<sequence>MGCWYGLLLILIERAGSDEGPDLFEEAVKADLQKIYSTPTGRKLLDSLHASGKPTTIQYALDGLNRAFIPKGTTTHLYQADGTPGEGVAITLGYNPGLDTIGKEAWSSRPPAIALAHELIHAEQAAHGRMRRGSATNPGAVNKMNPLQPAIAPVVELETVGVPPHDEYHVSENKIRAEWTPPQPNRDRY</sequence>
<accession>A0ABS3QI65</accession>
<proteinExistence type="predicted"/>
<keyword evidence="2" id="KW-1185">Reference proteome</keyword>
<dbReference type="Pfam" id="PF14891">
    <property type="entry name" value="Peptidase_M91"/>
    <property type="match status" value="1"/>
</dbReference>
<evidence type="ECO:0008006" key="3">
    <source>
        <dbReference type="Google" id="ProtNLM"/>
    </source>
</evidence>
<gene>
    <name evidence="1" type="ORF">J4E00_17860</name>
</gene>